<dbReference type="SUPFAM" id="SSF48179">
    <property type="entry name" value="6-phosphogluconate dehydrogenase C-terminal domain-like"/>
    <property type="match status" value="1"/>
</dbReference>
<feature type="domain" description="Pyrroline-5-carboxylate reductase catalytic N-terminal" evidence="5">
    <location>
        <begin position="8"/>
        <end position="90"/>
    </location>
</feature>
<evidence type="ECO:0000313" key="8">
    <source>
        <dbReference type="Proteomes" id="UP000186804"/>
    </source>
</evidence>
<dbReference type="AlphaFoldDB" id="A0A1J4MXJ6"/>
<evidence type="ECO:0000256" key="3">
    <source>
        <dbReference type="ARBA" id="ARBA00023002"/>
    </source>
</evidence>
<comment type="caution">
    <text evidence="7">The sequence shown here is derived from an EMBL/GenBank/DDBJ whole genome shotgun (WGS) entry which is preliminary data.</text>
</comment>
<dbReference type="InterPro" id="IPR008927">
    <property type="entry name" value="6-PGluconate_DH-like_C_sf"/>
</dbReference>
<gene>
    <name evidence="7" type="ORF">cand_014690</name>
</gene>
<evidence type="ECO:0000256" key="4">
    <source>
        <dbReference type="PIRSR" id="PIRSR000193-1"/>
    </source>
</evidence>
<reference evidence="7 8" key="1">
    <citation type="submission" date="2016-10" db="EMBL/GenBank/DDBJ databases">
        <title>Reductive evolution of mitochondrial metabolism and differential evolution of invasion-related proteins in Cryptosporidium.</title>
        <authorList>
            <person name="Liu S."/>
            <person name="Roellig D.M."/>
            <person name="Guo Y."/>
            <person name="Li N."/>
            <person name="Frace M.A."/>
            <person name="Tang K."/>
            <person name="Zhang L."/>
            <person name="Feng Y."/>
            <person name="Xiao L."/>
        </authorList>
    </citation>
    <scope>NUCLEOTIDE SEQUENCE [LARGE SCALE GENOMIC DNA]</scope>
    <source>
        <strain evidence="7">30847</strain>
    </source>
</reference>
<keyword evidence="8" id="KW-1185">Reference proteome</keyword>
<dbReference type="NCBIfam" id="TIGR00112">
    <property type="entry name" value="proC"/>
    <property type="match status" value="1"/>
</dbReference>
<feature type="binding site" evidence="4">
    <location>
        <position position="61"/>
    </location>
    <ligand>
        <name>NADPH</name>
        <dbReference type="ChEBI" id="CHEBI:57783"/>
    </ligand>
</feature>
<dbReference type="PANTHER" id="PTHR11645:SF0">
    <property type="entry name" value="PYRROLINE-5-CARBOXYLATE REDUCTASE 3"/>
    <property type="match status" value="1"/>
</dbReference>
<comment type="similarity">
    <text evidence="1">Belongs to the pyrroline-5-carboxylate reductase family.</text>
</comment>
<evidence type="ECO:0000256" key="1">
    <source>
        <dbReference type="ARBA" id="ARBA00005525"/>
    </source>
</evidence>
<dbReference type="GO" id="GO:0055129">
    <property type="term" value="P:L-proline biosynthetic process"/>
    <property type="evidence" value="ECO:0007669"/>
    <property type="project" value="TreeGrafter"/>
</dbReference>
<dbReference type="GeneID" id="92365654"/>
<dbReference type="InterPro" id="IPR029036">
    <property type="entry name" value="P5CR_dimer"/>
</dbReference>
<dbReference type="InterPro" id="IPR000304">
    <property type="entry name" value="Pyrroline-COOH_reductase"/>
</dbReference>
<dbReference type="Pfam" id="PF14748">
    <property type="entry name" value="P5CR_dimer"/>
    <property type="match status" value="1"/>
</dbReference>
<evidence type="ECO:0000259" key="5">
    <source>
        <dbReference type="Pfam" id="PF03807"/>
    </source>
</evidence>
<protein>
    <submittedName>
        <fullName evidence="7">Pyrroline-5-carboxylate reductase family protein</fullName>
    </submittedName>
</protein>
<dbReference type="Gene3D" id="3.40.50.720">
    <property type="entry name" value="NAD(P)-binding Rossmann-like Domain"/>
    <property type="match status" value="1"/>
</dbReference>
<evidence type="ECO:0000313" key="7">
    <source>
        <dbReference type="EMBL" id="OII77653.1"/>
    </source>
</evidence>
<dbReference type="EMBL" id="LRBS01000031">
    <property type="protein sequence ID" value="OII77653.1"/>
    <property type="molecule type" value="Genomic_DNA"/>
</dbReference>
<evidence type="ECO:0000256" key="2">
    <source>
        <dbReference type="ARBA" id="ARBA00022857"/>
    </source>
</evidence>
<dbReference type="Gene3D" id="1.10.3730.10">
    <property type="entry name" value="ProC C-terminal domain-like"/>
    <property type="match status" value="1"/>
</dbReference>
<dbReference type="GO" id="GO:0004735">
    <property type="term" value="F:pyrroline-5-carboxylate reductase activity"/>
    <property type="evidence" value="ECO:0007669"/>
    <property type="project" value="InterPro"/>
</dbReference>
<dbReference type="PIRSF" id="PIRSF000193">
    <property type="entry name" value="Pyrrol-5-carb_rd"/>
    <property type="match status" value="1"/>
</dbReference>
<organism evidence="7 8">
    <name type="scientific">Cryptosporidium andersoni</name>
    <dbReference type="NCBI Taxonomy" id="117008"/>
    <lineage>
        <taxon>Eukaryota</taxon>
        <taxon>Sar</taxon>
        <taxon>Alveolata</taxon>
        <taxon>Apicomplexa</taxon>
        <taxon>Conoidasida</taxon>
        <taxon>Coccidia</taxon>
        <taxon>Eucoccidiorida</taxon>
        <taxon>Eimeriorina</taxon>
        <taxon>Cryptosporidiidae</taxon>
        <taxon>Cryptosporidium</taxon>
    </lineage>
</organism>
<dbReference type="InterPro" id="IPR036291">
    <property type="entry name" value="NAD(P)-bd_dom_sf"/>
</dbReference>
<evidence type="ECO:0000259" key="6">
    <source>
        <dbReference type="Pfam" id="PF14748"/>
    </source>
</evidence>
<dbReference type="OrthoDB" id="10263291at2759"/>
<dbReference type="HAMAP" id="MF_01925">
    <property type="entry name" value="P5C_reductase"/>
    <property type="match status" value="1"/>
</dbReference>
<keyword evidence="2 4" id="KW-0521">NADP</keyword>
<accession>A0A1J4MXJ6</accession>
<dbReference type="SUPFAM" id="SSF51735">
    <property type="entry name" value="NAD(P)-binding Rossmann-fold domains"/>
    <property type="match status" value="1"/>
</dbReference>
<feature type="domain" description="Pyrroline-5-carboxylate reductase dimerisation" evidence="6">
    <location>
        <begin position="179"/>
        <end position="280"/>
    </location>
</feature>
<sequence length="289" mass="31228">MATNINKKIGFIGSGHIARAIISGITSSGVLDCSKIYAADLLHKASLLLKEEMGINTVTNNYQVVENSDIVFLCVRPDVARSVLKSIAQCPLNQDFFTGNKVIISVCAGITIDDIIETFGGDKNLYCIRVMPNMAISVRAGTWLFCENPDANFKSNKRITIDEIIHILSSCGTVHKLSENLFSIGTAISGCGPGFCANILNHLAEAASKNGIPTQLATQLAIEVMYGTSKMLMESKESPIDYQNKVSTKGGATQAGIDILEQYRIGEVFLKCLTGAANRCDVLQREARN</sequence>
<dbReference type="VEuPathDB" id="CryptoDB:cand_014690"/>
<dbReference type="InterPro" id="IPR028939">
    <property type="entry name" value="P5C_Rdtase_cat_N"/>
</dbReference>
<dbReference type="Proteomes" id="UP000186804">
    <property type="component" value="Unassembled WGS sequence"/>
</dbReference>
<dbReference type="PANTHER" id="PTHR11645">
    <property type="entry name" value="PYRROLINE-5-CARBOXYLATE REDUCTASE"/>
    <property type="match status" value="1"/>
</dbReference>
<proteinExistence type="inferred from homology"/>
<dbReference type="Pfam" id="PF03807">
    <property type="entry name" value="F420_oxidored"/>
    <property type="match status" value="1"/>
</dbReference>
<name>A0A1J4MXJ6_9CRYT</name>
<keyword evidence="3" id="KW-0560">Oxidoreductase</keyword>
<dbReference type="RefSeq" id="XP_067069499.1">
    <property type="nucleotide sequence ID" value="XM_067211704.1"/>
</dbReference>